<evidence type="ECO:0008006" key="3">
    <source>
        <dbReference type="Google" id="ProtNLM"/>
    </source>
</evidence>
<feature type="compositionally biased region" description="Basic and acidic residues" evidence="1">
    <location>
        <begin position="14"/>
        <end position="29"/>
    </location>
</feature>
<organism evidence="2">
    <name type="scientific">Ensete ventricosum</name>
    <name type="common">Abyssinian banana</name>
    <name type="synonym">Musa ensete</name>
    <dbReference type="NCBI Taxonomy" id="4639"/>
    <lineage>
        <taxon>Eukaryota</taxon>
        <taxon>Viridiplantae</taxon>
        <taxon>Streptophyta</taxon>
        <taxon>Embryophyta</taxon>
        <taxon>Tracheophyta</taxon>
        <taxon>Spermatophyta</taxon>
        <taxon>Magnoliopsida</taxon>
        <taxon>Liliopsida</taxon>
        <taxon>Zingiberales</taxon>
        <taxon>Musaceae</taxon>
        <taxon>Ensete</taxon>
    </lineage>
</organism>
<reference evidence="2" key="1">
    <citation type="journal article" date="2018" name="Data Brief">
        <title>Genome sequence data from 17 accessions of Ensete ventricosum, a staple food crop for millions in Ethiopia.</title>
        <authorList>
            <person name="Yemataw Z."/>
            <person name="Muzemil S."/>
            <person name="Ambachew D."/>
            <person name="Tripathi L."/>
            <person name="Tesfaye K."/>
            <person name="Chala A."/>
            <person name="Farbos A."/>
            <person name="O'Neill P."/>
            <person name="Moore K."/>
            <person name="Grant M."/>
            <person name="Studholme D.J."/>
        </authorList>
    </citation>
    <scope>NUCLEOTIDE SEQUENCE [LARGE SCALE GENOMIC DNA]</scope>
    <source>
        <tissue evidence="2">Leaf</tissue>
    </source>
</reference>
<feature type="region of interest" description="Disordered" evidence="1">
    <location>
        <begin position="91"/>
        <end position="110"/>
    </location>
</feature>
<protein>
    <recommendedName>
        <fullName evidence="3">DUF834 domain-containing protein</fullName>
    </recommendedName>
</protein>
<feature type="region of interest" description="Disordered" evidence="1">
    <location>
        <begin position="130"/>
        <end position="170"/>
    </location>
</feature>
<evidence type="ECO:0000256" key="1">
    <source>
        <dbReference type="SAM" id="MobiDB-lite"/>
    </source>
</evidence>
<name>A0A445M9Y0_ENSVE</name>
<proteinExistence type="predicted"/>
<dbReference type="EMBL" id="KV875484">
    <property type="protein sequence ID" value="RZR71047.1"/>
    <property type="molecule type" value="Genomic_DNA"/>
</dbReference>
<feature type="region of interest" description="Disordered" evidence="1">
    <location>
        <begin position="1"/>
        <end position="38"/>
    </location>
</feature>
<dbReference type="AlphaFoldDB" id="A0A445M9Y0"/>
<gene>
    <name evidence="2" type="ORF">BHM03_00002997</name>
</gene>
<accession>A0A445M9Y0</accession>
<dbReference type="Proteomes" id="UP000290560">
    <property type="component" value="Unassembled WGS sequence"/>
</dbReference>
<evidence type="ECO:0000313" key="2">
    <source>
        <dbReference type="EMBL" id="RZR71047.1"/>
    </source>
</evidence>
<sequence length="170" mass="17466">MKRTGGIDVAGGSSRDEKKVAVAREEEGPTKGPRWQRARLEATTAVGSSGGRVGDEKGWSAIGAGATKEGLGAAEEGLAAVEEGLVAAEAAGRRMRQQPTASGSSGWRPELAGMVGGWLRLRVDCGSKKQRKGAAATSEWSSGRGGLATTDEVRQQGEGVEEIGEGATMK</sequence>